<organism evidence="2 3">
    <name type="scientific">Streptomyces thermolineatus</name>
    <dbReference type="NCBI Taxonomy" id="44033"/>
    <lineage>
        <taxon>Bacteria</taxon>
        <taxon>Bacillati</taxon>
        <taxon>Actinomycetota</taxon>
        <taxon>Actinomycetes</taxon>
        <taxon>Kitasatosporales</taxon>
        <taxon>Streptomycetaceae</taxon>
        <taxon>Streptomyces</taxon>
    </lineage>
</organism>
<keyword evidence="3" id="KW-1185">Reference proteome</keyword>
<evidence type="ECO:0000313" key="3">
    <source>
        <dbReference type="Proteomes" id="UP001501358"/>
    </source>
</evidence>
<name>A0ABP6AB51_9ACTN</name>
<dbReference type="Proteomes" id="UP001501358">
    <property type="component" value="Unassembled WGS sequence"/>
</dbReference>
<comment type="caution">
    <text evidence="2">The sequence shown here is derived from an EMBL/GenBank/DDBJ whole genome shotgun (WGS) entry which is preliminary data.</text>
</comment>
<reference evidence="3" key="1">
    <citation type="journal article" date="2019" name="Int. J. Syst. Evol. Microbiol.">
        <title>The Global Catalogue of Microorganisms (GCM) 10K type strain sequencing project: providing services to taxonomists for standard genome sequencing and annotation.</title>
        <authorList>
            <consortium name="The Broad Institute Genomics Platform"/>
            <consortium name="The Broad Institute Genome Sequencing Center for Infectious Disease"/>
            <person name="Wu L."/>
            <person name="Ma J."/>
        </authorList>
    </citation>
    <scope>NUCLEOTIDE SEQUENCE [LARGE SCALE GENOMIC DNA]</scope>
    <source>
        <strain evidence="3">JCM 6307</strain>
    </source>
</reference>
<feature type="region of interest" description="Disordered" evidence="1">
    <location>
        <begin position="52"/>
        <end position="71"/>
    </location>
</feature>
<evidence type="ECO:0000256" key="1">
    <source>
        <dbReference type="SAM" id="MobiDB-lite"/>
    </source>
</evidence>
<evidence type="ECO:0000313" key="2">
    <source>
        <dbReference type="EMBL" id="GAA2510251.1"/>
    </source>
</evidence>
<proteinExistence type="predicted"/>
<dbReference type="EMBL" id="BAAATA010000051">
    <property type="protein sequence ID" value="GAA2510251.1"/>
    <property type="molecule type" value="Genomic_DNA"/>
</dbReference>
<accession>A0ABP6AB51</accession>
<gene>
    <name evidence="2" type="ORF">GCM10010406_53310</name>
</gene>
<protein>
    <submittedName>
        <fullName evidence="2">Uncharacterized protein</fullName>
    </submittedName>
</protein>
<sequence length="71" mass="7543">MHQSFTQLAFRTAPVAAAPRTEATHEAKAGADPTGHGQQAYRAGEMGIAEDGKVAHRDARACRTDPAATRR</sequence>
<feature type="region of interest" description="Disordered" evidence="1">
    <location>
        <begin position="1"/>
        <end position="39"/>
    </location>
</feature>
<feature type="compositionally biased region" description="Basic and acidic residues" evidence="1">
    <location>
        <begin position="52"/>
        <end position="63"/>
    </location>
</feature>